<comment type="caution">
    <text evidence="1">The sequence shown here is derived from an EMBL/GenBank/DDBJ whole genome shotgun (WGS) entry which is preliminary data.</text>
</comment>
<dbReference type="RefSeq" id="WP_117417584.1">
    <property type="nucleotide sequence ID" value="NZ_QOHO01000043.1"/>
</dbReference>
<accession>A0A3E2NBE4</accession>
<name>A0A3E2NBE4_9FIRM</name>
<evidence type="ECO:0000313" key="1">
    <source>
        <dbReference type="EMBL" id="RFZ78210.1"/>
    </source>
</evidence>
<organism evidence="1 2">
    <name type="scientific">Lacrimispora amygdalina</name>
    <dbReference type="NCBI Taxonomy" id="253257"/>
    <lineage>
        <taxon>Bacteria</taxon>
        <taxon>Bacillati</taxon>
        <taxon>Bacillota</taxon>
        <taxon>Clostridia</taxon>
        <taxon>Lachnospirales</taxon>
        <taxon>Lachnospiraceae</taxon>
        <taxon>Lacrimispora</taxon>
    </lineage>
</organism>
<sequence>MATVIKNGKDLDKLFEKIAKKMLSDVQKKVYKAIDDSIKQYYIEFTPKIYERTERLLTSLVKTDIVKTKNGFACEVKIDEDYLNYAYPYTGKFDPSYPHDYDGRFAMGMDVVNWANFRFPDDDSDGGNHGYTARVNSGGFWDRALKELGEIIDILKENLIKQGIKIT</sequence>
<dbReference type="EMBL" id="QOHO01000043">
    <property type="protein sequence ID" value="RFZ78210.1"/>
    <property type="molecule type" value="Genomic_DNA"/>
</dbReference>
<proteinExistence type="predicted"/>
<dbReference type="AlphaFoldDB" id="A0A3E2NBE4"/>
<dbReference type="OrthoDB" id="9881573at2"/>
<protein>
    <submittedName>
        <fullName evidence="1">Uncharacterized protein</fullName>
    </submittedName>
</protein>
<gene>
    <name evidence="1" type="ORF">DS742_13915</name>
</gene>
<dbReference type="Proteomes" id="UP000260680">
    <property type="component" value="Unassembled WGS sequence"/>
</dbReference>
<evidence type="ECO:0000313" key="2">
    <source>
        <dbReference type="Proteomes" id="UP000260680"/>
    </source>
</evidence>
<reference evidence="1 2" key="1">
    <citation type="submission" date="2018-07" db="EMBL/GenBank/DDBJ databases">
        <title>New species, Clostridium PI-S10-A1B.</title>
        <authorList>
            <person name="Krishna G."/>
            <person name="Summeta K."/>
            <person name="Shikha S."/>
            <person name="Prabhu P.B."/>
            <person name="Suresh K."/>
        </authorList>
    </citation>
    <scope>NUCLEOTIDE SEQUENCE [LARGE SCALE GENOMIC DNA]</scope>
    <source>
        <strain evidence="1 2">PI-S10-A1B</strain>
    </source>
</reference>